<protein>
    <recommendedName>
        <fullName evidence="3">PA domain-containing protein</fullName>
    </recommendedName>
</protein>
<gene>
    <name evidence="1" type="ORF">ACFQ0F_09450</name>
</gene>
<proteinExistence type="predicted"/>
<dbReference type="EMBL" id="JBHTIT010000001">
    <property type="protein sequence ID" value="MFD0950608.1"/>
    <property type="molecule type" value="Genomic_DNA"/>
</dbReference>
<comment type="caution">
    <text evidence="1">The sequence shown here is derived from an EMBL/GenBank/DDBJ whole genome shotgun (WGS) entry which is preliminary data.</text>
</comment>
<dbReference type="Proteomes" id="UP001597044">
    <property type="component" value="Unassembled WGS sequence"/>
</dbReference>
<reference evidence="2" key="1">
    <citation type="journal article" date="2019" name="Int. J. Syst. Evol. Microbiol.">
        <title>The Global Catalogue of Microorganisms (GCM) 10K type strain sequencing project: providing services to taxonomists for standard genome sequencing and annotation.</title>
        <authorList>
            <consortium name="The Broad Institute Genomics Platform"/>
            <consortium name="The Broad Institute Genome Sequencing Center for Infectious Disease"/>
            <person name="Wu L."/>
            <person name="Ma J."/>
        </authorList>
    </citation>
    <scope>NUCLEOTIDE SEQUENCE [LARGE SCALE GENOMIC DNA]</scope>
    <source>
        <strain evidence="2">CCUG 63419</strain>
    </source>
</reference>
<dbReference type="SUPFAM" id="SSF53187">
    <property type="entry name" value="Zn-dependent exopeptidases"/>
    <property type="match status" value="1"/>
</dbReference>
<dbReference type="Gene3D" id="3.50.30.30">
    <property type="match status" value="1"/>
</dbReference>
<dbReference type="Gene3D" id="3.40.630.10">
    <property type="entry name" value="Zn peptidases"/>
    <property type="match status" value="1"/>
</dbReference>
<keyword evidence="2" id="KW-1185">Reference proteome</keyword>
<organism evidence="1 2">
    <name type="scientific">Paraperlucidibaca wandonensis</name>
    <dbReference type="NCBI Taxonomy" id="1268273"/>
    <lineage>
        <taxon>Bacteria</taxon>
        <taxon>Pseudomonadati</taxon>
        <taxon>Pseudomonadota</taxon>
        <taxon>Gammaproteobacteria</taxon>
        <taxon>Moraxellales</taxon>
        <taxon>Moraxellaceae</taxon>
        <taxon>Paraperlucidibaca</taxon>
    </lineage>
</organism>
<evidence type="ECO:0000313" key="2">
    <source>
        <dbReference type="Proteomes" id="UP001597044"/>
    </source>
</evidence>
<dbReference type="PROSITE" id="PS51257">
    <property type="entry name" value="PROKAR_LIPOPROTEIN"/>
    <property type="match status" value="1"/>
</dbReference>
<sequence>MQRRTFIQAGAGLAVGPILGGCSDDQKSISNSPSSRTGYQPKAARLQSLVEKMVSFGPRLTGSDSHKRFIDYLEQEFQALGLSTQRDPYFLTLWEAQRKALSLKTSNGDIDIPVDAYYPRSGPTDEEGVTGPLVYVGAPLQYLSLDLTDLASQQAMLSSLLTQLPSTISGLLASLGSGGVKDAIALIELPLLPTVAGIFYPFLTYKNDDDFSINPLTDYKRAWLTSLATMAPIVEAMKAAGAKGVIFAFDSSAENTAGQYLPFLSGPSEIPALIVNRDTSNQLRALAGKAEATLTLTASVRENVQTDTLVAILPGVSDENIIVNTHTDGQNAFEENGAVACLEVARHYASLPLSMRPRTLVFSLVTGHMAPHMPQANGFIESHPDIMAKATAAVTLEHLGAREWMDDASGYHATGRPEIAALFHSTTPIGLAAIQSMRATKLQRLLLCRPIGVIFFGVGAPFHLAGIPCLAYITGPHYLLAIEPDDGMARFDAVRMEEEMDLALDMLHRIETIPALLLKAGDSAVLGALPLPAL</sequence>
<dbReference type="RefSeq" id="WP_379071472.1">
    <property type="nucleotide sequence ID" value="NZ_JBHTIT010000001.1"/>
</dbReference>
<name>A0ABW3HIM9_9GAMM</name>
<evidence type="ECO:0000313" key="1">
    <source>
        <dbReference type="EMBL" id="MFD0950608.1"/>
    </source>
</evidence>
<accession>A0ABW3HIM9</accession>
<evidence type="ECO:0008006" key="3">
    <source>
        <dbReference type="Google" id="ProtNLM"/>
    </source>
</evidence>